<accession>A0A835IRZ0</accession>
<comment type="caution">
    <text evidence="1">The sequence shown here is derived from an EMBL/GenBank/DDBJ whole genome shotgun (WGS) entry which is preliminary data.</text>
</comment>
<evidence type="ECO:0000313" key="2">
    <source>
        <dbReference type="Proteomes" id="UP000631114"/>
    </source>
</evidence>
<organism evidence="1 2">
    <name type="scientific">Coptis chinensis</name>
    <dbReference type="NCBI Taxonomy" id="261450"/>
    <lineage>
        <taxon>Eukaryota</taxon>
        <taxon>Viridiplantae</taxon>
        <taxon>Streptophyta</taxon>
        <taxon>Embryophyta</taxon>
        <taxon>Tracheophyta</taxon>
        <taxon>Spermatophyta</taxon>
        <taxon>Magnoliopsida</taxon>
        <taxon>Ranunculales</taxon>
        <taxon>Ranunculaceae</taxon>
        <taxon>Coptidoideae</taxon>
        <taxon>Coptis</taxon>
    </lineage>
</organism>
<sequence>MQGEGCMAECNLAEESVTFFFEHMKRVDINNDQPSRNEDYNDESTKSSILEGKPLLKGTIITLTRDMVEAAHRCILFNFEEVQPYIDSLESWKAPDETFVTHSVGRFRGSRTLHKICKNRSCHVFTQSSDDEGVKKVPKEGWTMQDGTPWHGNNVEIIRNDGDYRSIDIKDDARLHVVFGKLVQGRRTLKKIEKRGSKRGTRFFVKKLSIVVNFLKVRSAAIAALERESVGLVLCRVEKENLRSLQEEGGGKRRRYSSSESDSSSILVRVLIMRSLMEW</sequence>
<keyword evidence="2" id="KW-1185">Reference proteome</keyword>
<name>A0A835IRZ0_9MAGN</name>
<dbReference type="EMBL" id="JADFTS010000002">
    <property type="protein sequence ID" value="KAF9622304.1"/>
    <property type="molecule type" value="Genomic_DNA"/>
</dbReference>
<evidence type="ECO:0000313" key="1">
    <source>
        <dbReference type="EMBL" id="KAF9622304.1"/>
    </source>
</evidence>
<dbReference type="AlphaFoldDB" id="A0A835IRZ0"/>
<protein>
    <submittedName>
        <fullName evidence="1">Uncharacterized protein</fullName>
    </submittedName>
</protein>
<dbReference type="PANTHER" id="PTHR48451">
    <property type="entry name" value="DUF4218 DOMAIN-CONTAINING PROTEIN"/>
    <property type="match status" value="1"/>
</dbReference>
<dbReference type="PANTHER" id="PTHR48451:SF1">
    <property type="entry name" value="DUF4218 DOMAIN-CONTAINING PROTEIN"/>
    <property type="match status" value="1"/>
</dbReference>
<gene>
    <name evidence="1" type="ORF">IFM89_031107</name>
</gene>
<reference evidence="1 2" key="1">
    <citation type="submission" date="2020-10" db="EMBL/GenBank/DDBJ databases">
        <title>The Coptis chinensis genome and diversification of protoberbering-type alkaloids.</title>
        <authorList>
            <person name="Wang B."/>
            <person name="Shu S."/>
            <person name="Song C."/>
            <person name="Liu Y."/>
        </authorList>
    </citation>
    <scope>NUCLEOTIDE SEQUENCE [LARGE SCALE GENOMIC DNA]</scope>
    <source>
        <strain evidence="1">HL-2020</strain>
        <tissue evidence="1">Leaf</tissue>
    </source>
</reference>
<dbReference type="Proteomes" id="UP000631114">
    <property type="component" value="Unassembled WGS sequence"/>
</dbReference>
<proteinExistence type="predicted"/>